<dbReference type="EMBL" id="KN834772">
    <property type="protein sequence ID" value="KIK61089.1"/>
    <property type="molecule type" value="Genomic_DNA"/>
</dbReference>
<evidence type="ECO:0000313" key="2">
    <source>
        <dbReference type="Proteomes" id="UP000053593"/>
    </source>
</evidence>
<sequence>MEVGTCLHLKLFHLTDLLSRAIGPFYEEFVPLAASSHLTNLWIDSVEFLECLSSQNVVPPLQRLDFVFSDGLQRLFEHLSCFSTLIQLRLDFVEWLNVPEAQNVVGLSRAQAPFRTKVDFAFPLSKLPSIKHLECPPQLAYLFAGPHCLEEISFCSMLADEGDLLSDNSMNLSMGMRLFFDSPNVNLRRLVDLPGGLMGGQPGESWHGRMQHWFPRLEYIGFVLVLIAPVEYDGEEINFDELDFGDYREQFEEYLMCFTHTWGPLNTVTEISIAVLDEMANDISIDQEWFKDFAAFCLELKSSFPNLSRMMFGNVEYPVDD</sequence>
<gene>
    <name evidence="1" type="ORF">GYMLUDRAFT_243769</name>
</gene>
<dbReference type="HOGENOM" id="CLU_866136_0_0_1"/>
<organism evidence="1 2">
    <name type="scientific">Collybiopsis luxurians FD-317 M1</name>
    <dbReference type="NCBI Taxonomy" id="944289"/>
    <lineage>
        <taxon>Eukaryota</taxon>
        <taxon>Fungi</taxon>
        <taxon>Dikarya</taxon>
        <taxon>Basidiomycota</taxon>
        <taxon>Agaricomycotina</taxon>
        <taxon>Agaricomycetes</taxon>
        <taxon>Agaricomycetidae</taxon>
        <taxon>Agaricales</taxon>
        <taxon>Marasmiineae</taxon>
        <taxon>Omphalotaceae</taxon>
        <taxon>Collybiopsis</taxon>
        <taxon>Collybiopsis luxurians</taxon>
    </lineage>
</organism>
<proteinExistence type="predicted"/>
<evidence type="ECO:0000313" key="1">
    <source>
        <dbReference type="EMBL" id="KIK61089.1"/>
    </source>
</evidence>
<protein>
    <submittedName>
        <fullName evidence="1">Uncharacterized protein</fullName>
    </submittedName>
</protein>
<reference evidence="1 2" key="1">
    <citation type="submission" date="2014-04" db="EMBL/GenBank/DDBJ databases">
        <title>Evolutionary Origins and Diversification of the Mycorrhizal Mutualists.</title>
        <authorList>
            <consortium name="DOE Joint Genome Institute"/>
            <consortium name="Mycorrhizal Genomics Consortium"/>
            <person name="Kohler A."/>
            <person name="Kuo A."/>
            <person name="Nagy L.G."/>
            <person name="Floudas D."/>
            <person name="Copeland A."/>
            <person name="Barry K.W."/>
            <person name="Cichocki N."/>
            <person name="Veneault-Fourrey C."/>
            <person name="LaButti K."/>
            <person name="Lindquist E.A."/>
            <person name="Lipzen A."/>
            <person name="Lundell T."/>
            <person name="Morin E."/>
            <person name="Murat C."/>
            <person name="Riley R."/>
            <person name="Ohm R."/>
            <person name="Sun H."/>
            <person name="Tunlid A."/>
            <person name="Henrissat B."/>
            <person name="Grigoriev I.V."/>
            <person name="Hibbett D.S."/>
            <person name="Martin F."/>
        </authorList>
    </citation>
    <scope>NUCLEOTIDE SEQUENCE [LARGE SCALE GENOMIC DNA]</scope>
    <source>
        <strain evidence="1 2">FD-317 M1</strain>
    </source>
</reference>
<keyword evidence="2" id="KW-1185">Reference proteome</keyword>
<dbReference type="Proteomes" id="UP000053593">
    <property type="component" value="Unassembled WGS sequence"/>
</dbReference>
<dbReference type="AlphaFoldDB" id="A0A0D0CEU2"/>
<name>A0A0D0CEU2_9AGAR</name>
<accession>A0A0D0CEU2</accession>